<dbReference type="InterPro" id="IPR003594">
    <property type="entry name" value="HATPase_dom"/>
</dbReference>
<evidence type="ECO:0000313" key="22">
    <source>
        <dbReference type="Proteomes" id="UP001629156"/>
    </source>
</evidence>
<keyword evidence="22" id="KW-1185">Reference proteome</keyword>
<proteinExistence type="predicted"/>
<dbReference type="PANTHER" id="PTHR24421:SF10">
    <property type="entry name" value="NITRATE_NITRITE SENSOR PROTEIN NARQ"/>
    <property type="match status" value="1"/>
</dbReference>
<dbReference type="InterPro" id="IPR011990">
    <property type="entry name" value="TPR-like_helical_dom_sf"/>
</dbReference>
<evidence type="ECO:0000256" key="5">
    <source>
        <dbReference type="ARBA" id="ARBA00017322"/>
    </source>
</evidence>
<evidence type="ECO:0000256" key="4">
    <source>
        <dbReference type="ARBA" id="ARBA00012438"/>
    </source>
</evidence>
<keyword evidence="19" id="KW-1133">Transmembrane helix</keyword>
<evidence type="ECO:0000256" key="12">
    <source>
        <dbReference type="ARBA" id="ARBA00022777"/>
    </source>
</evidence>
<keyword evidence="11" id="KW-0547">Nucleotide-binding</keyword>
<dbReference type="EMBL" id="JBELPZ010000003">
    <property type="protein sequence ID" value="MFL9843761.1"/>
    <property type="molecule type" value="Genomic_DNA"/>
</dbReference>
<comment type="catalytic activity">
    <reaction evidence="1">
        <text>ATP + protein L-histidine = ADP + protein N-phospho-L-histidine.</text>
        <dbReference type="EC" id="2.7.13.3"/>
    </reaction>
</comment>
<dbReference type="PROSITE" id="PS50109">
    <property type="entry name" value="HIS_KIN"/>
    <property type="match status" value="1"/>
</dbReference>
<evidence type="ECO:0000256" key="1">
    <source>
        <dbReference type="ARBA" id="ARBA00000085"/>
    </source>
</evidence>
<evidence type="ECO:0000256" key="13">
    <source>
        <dbReference type="ARBA" id="ARBA00022840"/>
    </source>
</evidence>
<feature type="transmembrane region" description="Helical" evidence="19">
    <location>
        <begin position="268"/>
        <end position="288"/>
    </location>
</feature>
<keyword evidence="12" id="KW-0418">Kinase</keyword>
<dbReference type="RefSeq" id="WP_408084013.1">
    <property type="nucleotide sequence ID" value="NZ_JBELPZ010000003.1"/>
</dbReference>
<keyword evidence="19" id="KW-0812">Transmembrane</keyword>
<comment type="function">
    <text evidence="17">Member of the two-component regulatory system NreB/NreC involved in the control of dissimilatory nitrate/nitrite reduction in response to oxygen. NreB functions as a direct oxygen sensor histidine kinase which is autophosphorylated, in the absence of oxygen, probably at the conserved histidine residue, and transfers its phosphate group probably to a conserved aspartate residue of NreC. NreB/NreC activates the expression of the nitrate (narGHJI) and nitrite (nir) reductase operons, as well as the putative nitrate transporter gene narT.</text>
</comment>
<dbReference type="Gene3D" id="3.30.565.10">
    <property type="entry name" value="Histidine kinase-like ATPase, C-terminal domain"/>
    <property type="match status" value="1"/>
</dbReference>
<accession>A0ABW8YTX8</accession>
<keyword evidence="8" id="KW-0597">Phosphoprotein</keyword>
<evidence type="ECO:0000256" key="8">
    <source>
        <dbReference type="ARBA" id="ARBA00022553"/>
    </source>
</evidence>
<evidence type="ECO:0000256" key="11">
    <source>
        <dbReference type="ARBA" id="ARBA00022741"/>
    </source>
</evidence>
<protein>
    <recommendedName>
        <fullName evidence="5">Oxygen sensor histidine kinase NreB</fullName>
        <ecNumber evidence="4">2.7.13.3</ecNumber>
    </recommendedName>
    <alternativeName>
        <fullName evidence="18">Nitrogen regulation protein B</fullName>
    </alternativeName>
</protein>
<keyword evidence="13 21" id="KW-0067">ATP-binding</keyword>
<keyword evidence="14" id="KW-0408">Iron</keyword>
<dbReference type="PANTHER" id="PTHR24421">
    <property type="entry name" value="NITRATE/NITRITE SENSOR PROTEIN NARX-RELATED"/>
    <property type="match status" value="1"/>
</dbReference>
<dbReference type="SUPFAM" id="SSF48452">
    <property type="entry name" value="TPR-like"/>
    <property type="match status" value="1"/>
</dbReference>
<evidence type="ECO:0000256" key="19">
    <source>
        <dbReference type="SAM" id="Phobius"/>
    </source>
</evidence>
<keyword evidence="7" id="KW-0963">Cytoplasm</keyword>
<comment type="cofactor">
    <cofactor evidence="2">
        <name>[4Fe-4S] cluster</name>
        <dbReference type="ChEBI" id="CHEBI:49883"/>
    </cofactor>
</comment>
<evidence type="ECO:0000256" key="14">
    <source>
        <dbReference type="ARBA" id="ARBA00023004"/>
    </source>
</evidence>
<name>A0ABW8YTX8_9FLAO</name>
<evidence type="ECO:0000256" key="17">
    <source>
        <dbReference type="ARBA" id="ARBA00024827"/>
    </source>
</evidence>
<keyword evidence="6" id="KW-0004">4Fe-4S</keyword>
<evidence type="ECO:0000256" key="3">
    <source>
        <dbReference type="ARBA" id="ARBA00004496"/>
    </source>
</evidence>
<dbReference type="SUPFAM" id="SSF55874">
    <property type="entry name" value="ATPase domain of HSP90 chaperone/DNA topoisomerase II/histidine kinase"/>
    <property type="match status" value="1"/>
</dbReference>
<gene>
    <name evidence="21" type="ORF">ABS766_04945</name>
</gene>
<evidence type="ECO:0000256" key="9">
    <source>
        <dbReference type="ARBA" id="ARBA00022679"/>
    </source>
</evidence>
<evidence type="ECO:0000313" key="21">
    <source>
        <dbReference type="EMBL" id="MFL9843761.1"/>
    </source>
</evidence>
<evidence type="ECO:0000256" key="16">
    <source>
        <dbReference type="ARBA" id="ARBA00023014"/>
    </source>
</evidence>
<dbReference type="Proteomes" id="UP001629156">
    <property type="component" value="Unassembled WGS sequence"/>
</dbReference>
<evidence type="ECO:0000256" key="6">
    <source>
        <dbReference type="ARBA" id="ARBA00022485"/>
    </source>
</evidence>
<dbReference type="CDD" id="cd16917">
    <property type="entry name" value="HATPase_UhpB-NarQ-NarX-like"/>
    <property type="match status" value="1"/>
</dbReference>
<dbReference type="PRINTS" id="PR00344">
    <property type="entry name" value="BCTRLSENSOR"/>
</dbReference>
<comment type="subcellular location">
    <subcellularLocation>
        <location evidence="3">Cytoplasm</location>
    </subcellularLocation>
</comment>
<dbReference type="Pfam" id="PF07730">
    <property type="entry name" value="HisKA_3"/>
    <property type="match status" value="1"/>
</dbReference>
<dbReference type="InterPro" id="IPR004358">
    <property type="entry name" value="Sig_transdc_His_kin-like_C"/>
</dbReference>
<sequence length="528" mass="61338">MAKCYDKENKDYLALSNLLKAKTTYSLLGKDEEVNDINFDIYQLLFSRADKDKTYKKYLDKYIDYVEEKHDSLKLTKGFLAKGIYKLVDEKNTVDGKKYLEKALKYNENNNDKNLKSTINRHLAFMYNEYLHNQDSALYYYKADVKYLKEIKDIENLCSNYVNQAACYYYLEDNKKAIQYLHQADSLPLEEHKLVTKQYIYEFLSINYEELEQYKEALYYLNLNQKYRDSVKSKEQDIALKDIQTKYQTREKELENQVLKSSVKSNQIMKYTFLGLLIATIALGWLIVKNARRREKISLQEKQIEQQKREKALKDFELSSIDLLIEGQEKERQRLANDLHDNLGSMLATLKINFENLKRNTTEGHIPDTKLYDKTDDLIDEAYQRVRRLAHAKNAGVFANQGLIPAVKKLADKVSVPGRLTVDVLDFGFDGRLDNTLEFTIFRAIQELTTNIIKHAKATEATIQLTQHDDDINIIIEDNGIGFDTKWSGKKDGMGLQAIIKKIKYLNGNLDIDSTPGKGTTIIINIPI</sequence>
<evidence type="ECO:0000259" key="20">
    <source>
        <dbReference type="PROSITE" id="PS50109"/>
    </source>
</evidence>
<dbReference type="InterPro" id="IPR011712">
    <property type="entry name" value="Sig_transdc_His_kin_sub3_dim/P"/>
</dbReference>
<dbReference type="InterPro" id="IPR036890">
    <property type="entry name" value="HATPase_C_sf"/>
</dbReference>
<evidence type="ECO:0000256" key="10">
    <source>
        <dbReference type="ARBA" id="ARBA00022723"/>
    </source>
</evidence>
<evidence type="ECO:0000256" key="2">
    <source>
        <dbReference type="ARBA" id="ARBA00001966"/>
    </source>
</evidence>
<evidence type="ECO:0000256" key="15">
    <source>
        <dbReference type="ARBA" id="ARBA00023012"/>
    </source>
</evidence>
<evidence type="ECO:0000256" key="7">
    <source>
        <dbReference type="ARBA" id="ARBA00022490"/>
    </source>
</evidence>
<feature type="domain" description="Histidine kinase" evidence="20">
    <location>
        <begin position="441"/>
        <end position="528"/>
    </location>
</feature>
<keyword evidence="10" id="KW-0479">Metal-binding</keyword>
<keyword evidence="16" id="KW-0411">Iron-sulfur</keyword>
<organism evidence="21 22">
    <name type="scientific">Flavobacterium rhizosphaerae</name>
    <dbReference type="NCBI Taxonomy" id="3163298"/>
    <lineage>
        <taxon>Bacteria</taxon>
        <taxon>Pseudomonadati</taxon>
        <taxon>Bacteroidota</taxon>
        <taxon>Flavobacteriia</taxon>
        <taxon>Flavobacteriales</taxon>
        <taxon>Flavobacteriaceae</taxon>
        <taxon>Flavobacterium</taxon>
    </lineage>
</organism>
<reference evidence="21 22" key="1">
    <citation type="submission" date="2024-06" db="EMBL/GenBank/DDBJ databases">
        <authorList>
            <person name="Kaempfer P."/>
            <person name="Viver T."/>
        </authorList>
    </citation>
    <scope>NUCLEOTIDE SEQUENCE [LARGE SCALE GENOMIC DNA]</scope>
    <source>
        <strain evidence="21 22">ST-119</strain>
    </source>
</reference>
<evidence type="ECO:0000256" key="18">
    <source>
        <dbReference type="ARBA" id="ARBA00030800"/>
    </source>
</evidence>
<keyword evidence="15" id="KW-0902">Two-component regulatory system</keyword>
<dbReference type="Gene3D" id="1.25.40.10">
    <property type="entry name" value="Tetratricopeptide repeat domain"/>
    <property type="match status" value="1"/>
</dbReference>
<dbReference type="GO" id="GO:0005524">
    <property type="term" value="F:ATP binding"/>
    <property type="evidence" value="ECO:0007669"/>
    <property type="project" value="UniProtKB-KW"/>
</dbReference>
<dbReference type="InterPro" id="IPR050482">
    <property type="entry name" value="Sensor_HK_TwoCompSys"/>
</dbReference>
<dbReference type="EC" id="2.7.13.3" evidence="4"/>
<keyword evidence="9" id="KW-0808">Transferase</keyword>
<dbReference type="InterPro" id="IPR005467">
    <property type="entry name" value="His_kinase_dom"/>
</dbReference>
<keyword evidence="19" id="KW-0472">Membrane</keyword>
<dbReference type="Gene3D" id="1.20.5.1930">
    <property type="match status" value="1"/>
</dbReference>
<dbReference type="Pfam" id="PF02518">
    <property type="entry name" value="HATPase_c"/>
    <property type="match status" value="1"/>
</dbReference>
<comment type="caution">
    <text evidence="21">The sequence shown here is derived from an EMBL/GenBank/DDBJ whole genome shotgun (WGS) entry which is preliminary data.</text>
</comment>